<gene>
    <name evidence="2" type="ORF">ANN_03923</name>
</gene>
<evidence type="ECO:0000313" key="2">
    <source>
        <dbReference type="EMBL" id="KAJ4442337.1"/>
    </source>
</evidence>
<protein>
    <submittedName>
        <fullName evidence="2">Uncharacterized protein</fullName>
    </submittedName>
</protein>
<proteinExistence type="predicted"/>
<dbReference type="EMBL" id="JAJSOF020000013">
    <property type="protein sequence ID" value="KAJ4442337.1"/>
    <property type="molecule type" value="Genomic_DNA"/>
</dbReference>
<keyword evidence="3" id="KW-1185">Reference proteome</keyword>
<organism evidence="2 3">
    <name type="scientific">Periplaneta americana</name>
    <name type="common">American cockroach</name>
    <name type="synonym">Blatta americana</name>
    <dbReference type="NCBI Taxonomy" id="6978"/>
    <lineage>
        <taxon>Eukaryota</taxon>
        <taxon>Metazoa</taxon>
        <taxon>Ecdysozoa</taxon>
        <taxon>Arthropoda</taxon>
        <taxon>Hexapoda</taxon>
        <taxon>Insecta</taxon>
        <taxon>Pterygota</taxon>
        <taxon>Neoptera</taxon>
        <taxon>Polyneoptera</taxon>
        <taxon>Dictyoptera</taxon>
        <taxon>Blattodea</taxon>
        <taxon>Blattoidea</taxon>
        <taxon>Blattidae</taxon>
        <taxon>Blattinae</taxon>
        <taxon>Periplaneta</taxon>
    </lineage>
</organism>
<name>A0ABQ8T936_PERAM</name>
<comment type="caution">
    <text evidence="2">The sequence shown here is derived from an EMBL/GenBank/DDBJ whole genome shotgun (WGS) entry which is preliminary data.</text>
</comment>
<evidence type="ECO:0000313" key="3">
    <source>
        <dbReference type="Proteomes" id="UP001148838"/>
    </source>
</evidence>
<feature type="region of interest" description="Disordered" evidence="1">
    <location>
        <begin position="61"/>
        <end position="89"/>
    </location>
</feature>
<accession>A0ABQ8T936</accession>
<feature type="compositionally biased region" description="Basic and acidic residues" evidence="1">
    <location>
        <begin position="69"/>
        <end position="82"/>
    </location>
</feature>
<reference evidence="2 3" key="1">
    <citation type="journal article" date="2022" name="Allergy">
        <title>Genome assembly and annotation of Periplaneta americana reveal a comprehensive cockroach allergen profile.</title>
        <authorList>
            <person name="Wang L."/>
            <person name="Xiong Q."/>
            <person name="Saelim N."/>
            <person name="Wang L."/>
            <person name="Nong W."/>
            <person name="Wan A.T."/>
            <person name="Shi M."/>
            <person name="Liu X."/>
            <person name="Cao Q."/>
            <person name="Hui J.H.L."/>
            <person name="Sookrung N."/>
            <person name="Leung T.F."/>
            <person name="Tungtrongchitr A."/>
            <person name="Tsui S.K.W."/>
        </authorList>
    </citation>
    <scope>NUCLEOTIDE SEQUENCE [LARGE SCALE GENOMIC DNA]</scope>
    <source>
        <strain evidence="2">PWHHKU_190912</strain>
    </source>
</reference>
<sequence length="89" mass="10144">MGNFDDDDDKRHIVKLKVVGPAAEFLNSRPDLTEDGVTYENLQIAFEECFKEKLPDNFHYTQSQTASQKKGENPEAFADRVKSPQPKNN</sequence>
<evidence type="ECO:0000256" key="1">
    <source>
        <dbReference type="SAM" id="MobiDB-lite"/>
    </source>
</evidence>
<dbReference type="Proteomes" id="UP001148838">
    <property type="component" value="Unassembled WGS sequence"/>
</dbReference>